<dbReference type="EMBL" id="NIRI02000056">
    <property type="protein sequence ID" value="KAG5442545.1"/>
    <property type="molecule type" value="Genomic_DNA"/>
</dbReference>
<dbReference type="Proteomes" id="UP000286415">
    <property type="component" value="Unassembled WGS sequence"/>
</dbReference>
<evidence type="ECO:0000313" key="2">
    <source>
        <dbReference type="Proteomes" id="UP000286415"/>
    </source>
</evidence>
<gene>
    <name evidence="1" type="ORF">CSKR_108742</name>
</gene>
<accession>A0A3R7GGA4</accession>
<reference evidence="1 2" key="1">
    <citation type="journal article" date="2018" name="Biotechnol. Adv.">
        <title>Improved genomic resources and new bioinformatic workflow for the carcinogenic parasite Clonorchis sinensis: Biotechnological implications.</title>
        <authorList>
            <person name="Wang D."/>
            <person name="Korhonen P.K."/>
            <person name="Gasser R.B."/>
            <person name="Young N.D."/>
        </authorList>
    </citation>
    <scope>NUCLEOTIDE SEQUENCE [LARGE SCALE GENOMIC DNA]</scope>
    <source>
        <strain evidence="1">Cs-k2</strain>
    </source>
</reference>
<protein>
    <submittedName>
        <fullName evidence="1">Uncharacterized protein</fullName>
    </submittedName>
</protein>
<sequence length="114" mass="13230">MTKKQVLLDKLPFIVSSFGTLLAHTKYKVMLQDVHFPNILLTIQGDSLEDVEYFTYLGSRISADRSICLRMMTDEWAIRIGVTDQADRVALMGHVYRMRLRYDREDIGNLFKNA</sequence>
<proteinExistence type="predicted"/>
<dbReference type="OrthoDB" id="434324at2759"/>
<reference evidence="1 2" key="2">
    <citation type="journal article" date="2021" name="Genomics">
        <title>High-quality reference genome for Clonorchis sinensis.</title>
        <authorList>
            <person name="Young N.D."/>
            <person name="Stroehlein A.J."/>
            <person name="Kinkar L."/>
            <person name="Wang T."/>
            <person name="Sohn W.M."/>
            <person name="Chang B.C.H."/>
            <person name="Kaur P."/>
            <person name="Weisz D."/>
            <person name="Dudchenko O."/>
            <person name="Aiden E.L."/>
            <person name="Korhonen P.K."/>
            <person name="Gasser R.B."/>
        </authorList>
    </citation>
    <scope>NUCLEOTIDE SEQUENCE [LARGE SCALE GENOMIC DNA]</scope>
    <source>
        <strain evidence="1">Cs-k2</strain>
    </source>
</reference>
<dbReference type="AlphaFoldDB" id="A0A3R7GGA4"/>
<name>A0A3R7GGA4_CLOSI</name>
<comment type="caution">
    <text evidence="1">The sequence shown here is derived from an EMBL/GenBank/DDBJ whole genome shotgun (WGS) entry which is preliminary data.</text>
</comment>
<keyword evidence="2" id="KW-1185">Reference proteome</keyword>
<dbReference type="InParanoid" id="A0A3R7GGA4"/>
<organism evidence="1 2">
    <name type="scientific">Clonorchis sinensis</name>
    <name type="common">Chinese liver fluke</name>
    <dbReference type="NCBI Taxonomy" id="79923"/>
    <lineage>
        <taxon>Eukaryota</taxon>
        <taxon>Metazoa</taxon>
        <taxon>Spiralia</taxon>
        <taxon>Lophotrochozoa</taxon>
        <taxon>Platyhelminthes</taxon>
        <taxon>Trematoda</taxon>
        <taxon>Digenea</taxon>
        <taxon>Opisthorchiida</taxon>
        <taxon>Opisthorchiata</taxon>
        <taxon>Opisthorchiidae</taxon>
        <taxon>Clonorchis</taxon>
    </lineage>
</organism>
<evidence type="ECO:0000313" key="1">
    <source>
        <dbReference type="EMBL" id="KAG5442545.1"/>
    </source>
</evidence>